<gene>
    <name evidence="2" type="ORF">AMORRO_LOCUS18175</name>
</gene>
<feature type="compositionally biased region" description="Basic and acidic residues" evidence="1">
    <location>
        <begin position="47"/>
        <end position="61"/>
    </location>
</feature>
<keyword evidence="3" id="KW-1185">Reference proteome</keyword>
<evidence type="ECO:0000256" key="1">
    <source>
        <dbReference type="SAM" id="MobiDB-lite"/>
    </source>
</evidence>
<organism evidence="2 3">
    <name type="scientific">Acaulospora morrowiae</name>
    <dbReference type="NCBI Taxonomy" id="94023"/>
    <lineage>
        <taxon>Eukaryota</taxon>
        <taxon>Fungi</taxon>
        <taxon>Fungi incertae sedis</taxon>
        <taxon>Mucoromycota</taxon>
        <taxon>Glomeromycotina</taxon>
        <taxon>Glomeromycetes</taxon>
        <taxon>Diversisporales</taxon>
        <taxon>Acaulosporaceae</taxon>
        <taxon>Acaulospora</taxon>
    </lineage>
</organism>
<reference evidence="2" key="1">
    <citation type="submission" date="2021-06" db="EMBL/GenBank/DDBJ databases">
        <authorList>
            <person name="Kallberg Y."/>
            <person name="Tangrot J."/>
            <person name="Rosling A."/>
        </authorList>
    </citation>
    <scope>NUCLEOTIDE SEQUENCE</scope>
    <source>
        <strain evidence="2">CL551</strain>
    </source>
</reference>
<feature type="region of interest" description="Disordered" evidence="1">
    <location>
        <begin position="1"/>
        <end position="61"/>
    </location>
</feature>
<evidence type="ECO:0000313" key="2">
    <source>
        <dbReference type="EMBL" id="CAG8791387.1"/>
    </source>
</evidence>
<feature type="compositionally biased region" description="Acidic residues" evidence="1">
    <location>
        <begin position="33"/>
        <end position="46"/>
    </location>
</feature>
<dbReference type="AlphaFoldDB" id="A0A9N9JPJ4"/>
<accession>A0A9N9JPJ4</accession>
<sequence>KMVLENQSKKPVAKSNRTQRYYPFQPINSSVSDNEEGNEGGYDEEKDIWLDSSEKKNGYYQ</sequence>
<protein>
    <submittedName>
        <fullName evidence="2">4973_t:CDS:1</fullName>
    </submittedName>
</protein>
<dbReference type="Proteomes" id="UP000789342">
    <property type="component" value="Unassembled WGS sequence"/>
</dbReference>
<name>A0A9N9JPJ4_9GLOM</name>
<comment type="caution">
    <text evidence="2">The sequence shown here is derived from an EMBL/GenBank/DDBJ whole genome shotgun (WGS) entry which is preliminary data.</text>
</comment>
<feature type="non-terminal residue" evidence="2">
    <location>
        <position position="1"/>
    </location>
</feature>
<proteinExistence type="predicted"/>
<evidence type="ECO:0000313" key="3">
    <source>
        <dbReference type="Proteomes" id="UP000789342"/>
    </source>
</evidence>
<dbReference type="EMBL" id="CAJVPV010061889">
    <property type="protein sequence ID" value="CAG8791387.1"/>
    <property type="molecule type" value="Genomic_DNA"/>
</dbReference>